<gene>
    <name evidence="12" type="ORF">JBS370_LOCUS17656</name>
</gene>
<dbReference type="PROSITE" id="PS51996">
    <property type="entry name" value="TR_MART"/>
    <property type="match status" value="1"/>
</dbReference>
<name>A0A819DXV3_9BILA</name>
<dbReference type="CDD" id="cd00112">
    <property type="entry name" value="LDLa"/>
    <property type="match status" value="2"/>
</dbReference>
<dbReference type="InterPro" id="IPR002172">
    <property type="entry name" value="LDrepeatLR_classA_rpt"/>
</dbReference>
<dbReference type="InterPro" id="IPR000742">
    <property type="entry name" value="EGF"/>
</dbReference>
<accession>A0A819DXV3</accession>
<keyword evidence="6 7" id="KW-1015">Disulfide bond</keyword>
<feature type="domain" description="EGF-like" evidence="10 11">
    <location>
        <begin position="750"/>
        <end position="761"/>
    </location>
</feature>
<dbReference type="Pfam" id="PF03496">
    <property type="entry name" value="ADPrib_exo_Tox"/>
    <property type="match status" value="1"/>
</dbReference>
<evidence type="ECO:0000256" key="9">
    <source>
        <dbReference type="SAM" id="Phobius"/>
    </source>
</evidence>
<comment type="caution">
    <text evidence="12">The sequence shown here is derived from an EMBL/GenBank/DDBJ whole genome shotgun (WGS) entry which is preliminary data.</text>
</comment>
<dbReference type="InterPro" id="IPR050685">
    <property type="entry name" value="LDLR"/>
</dbReference>
<dbReference type="GO" id="GO:0016192">
    <property type="term" value="P:vesicle-mediated transport"/>
    <property type="evidence" value="ECO:0007669"/>
    <property type="project" value="UniProtKB-ARBA"/>
</dbReference>
<evidence type="ECO:0000259" key="10">
    <source>
        <dbReference type="PROSITE" id="PS00022"/>
    </source>
</evidence>
<dbReference type="Gene3D" id="3.90.176.10">
    <property type="entry name" value="Toxin ADP-ribosyltransferase, Chain A, domain 1"/>
    <property type="match status" value="1"/>
</dbReference>
<feature type="disulfide bond" evidence="7">
    <location>
        <begin position="617"/>
        <end position="632"/>
    </location>
</feature>
<evidence type="ECO:0000256" key="8">
    <source>
        <dbReference type="SAM" id="MobiDB-lite"/>
    </source>
</evidence>
<organism evidence="12 13">
    <name type="scientific">Rotaria sordida</name>
    <dbReference type="NCBI Taxonomy" id="392033"/>
    <lineage>
        <taxon>Eukaryota</taxon>
        <taxon>Metazoa</taxon>
        <taxon>Spiralia</taxon>
        <taxon>Gnathifera</taxon>
        <taxon>Rotifera</taxon>
        <taxon>Eurotatoria</taxon>
        <taxon>Bdelloidea</taxon>
        <taxon>Philodinida</taxon>
        <taxon>Philodinidae</taxon>
        <taxon>Rotaria</taxon>
    </lineage>
</organism>
<keyword evidence="3" id="KW-0677">Repeat</keyword>
<dbReference type="InterPro" id="IPR003540">
    <property type="entry name" value="ADP-ribosyltransferase"/>
</dbReference>
<feature type="transmembrane region" description="Helical" evidence="9">
    <location>
        <begin position="1080"/>
        <end position="1104"/>
    </location>
</feature>
<evidence type="ECO:0000313" key="13">
    <source>
        <dbReference type="Proteomes" id="UP000663836"/>
    </source>
</evidence>
<feature type="region of interest" description="Disordered" evidence="8">
    <location>
        <begin position="1308"/>
        <end position="1336"/>
    </location>
</feature>
<sequence>MKEIIYIIIHWILNLFYKIKKIFFKQEQDVLVKNKTIVKAKKKKQRKNKVKSSYNLRNELNDLTNTLMEHCYKFPKPPLHFMYIIKIIQQNLNEKNEVIDFEFNEISKALDEIKIFFESLKLNRNDKNKIEKILLSLNIGYYGLFKELDYMNIKLCEMNEKKQFQCRKPYIETKIFTFTIYQGINCQPLGVGLDWRHICNDLIDCEDGEDEIHRHLLELNECDLEHEFRCKSGMCIEKSFAFDFTLDCLDGSDEVDVNPFEDCFRNPSMDCEEYDCTSRNTYPCGDGECVRSATDESTKEGICLNGRNKWFLSTYVNKTKNFCQACLLCYLNKPFDIPFETFIPTLKECQNLLSNSSCQTECQDFLLFDSSLFYPDVRFFYASTRNKIPKLTCYDNDKYLIYDCPTSVADEEYKGNICQKNLSSRFQCLTSNDCILRDDLYYPTASPALKNGRCKDKSDRVYPFICEQRNDMGCHHRRGFQISSEYFLFQEICNGQIHPELIEDENNCDEWQRNCNLKYRQCDGIINCFDQLDERSCYNSPKICQDNEISIDCISYPDPLAKPRTCLPISWIKNGKIECFGGVDEDINYCARNYPNNVTTRFHCFNDSKCIPLQDLCDGIFHCPYHDDETICPNRINSTKCSTRTYFCNERTCALKHIRCDRYTNCYDSNRFADSYSDETFCSLVTKPAHYKIFSLDDHRQYPSVTSQVQTINTKREVRVRCSAANNSTLNIYRCHRGIVVKSSIDGEQCLCSPPYYGQTCEYQSERISIVINIQSHTRQQSSDIVYKLLIRLQTFSNMFFDYTELYYLTILDDLAIYKQVVYLRAPRNVPLGSNIISFSKTPVLPTFVFVEIYFDTNNQKYYHLVALMKKSVSNIVTSILPSNRCSRIDEFLDSFIMSLPYIRRIKYYNRPCFVLGTRCFYDEFYICLCDNNDFLDCVRFNHSASHCSTAEQICLNGGQCYQPIQTTVNFEFACIVILVVITINIVSALHKPFHRRLIIDSQYGNDVFWCVANYPQQWMNLYEIITNLFHLIVPFTINFISMFVLLIILVRRKVALGDIRTRKSPLDILRQQLSLYKAFLLSPFILILLEIPRLVFSFAFACVEIQWQKHLFLASYIISSLPMILTLILFVLPKNSYKTELKYKGNNFELSNIGEFQDDYSSENALRWYTRESFFYKTLNAALHQSDIHAIFLFRKYIVDIQQQLKNRQVRNSIRVYRCQMISNNELETLRNSCGQFISINSFFSTSIYKDKALKFLKTPDDTENLASVLFEIDANPQMAIMKPFAALGELSEYEDEAEVLFMIDTSKSSKKRASSSRRRSKLHVEPMAENSTKA</sequence>
<evidence type="ECO:0000256" key="3">
    <source>
        <dbReference type="ARBA" id="ARBA00022737"/>
    </source>
</evidence>
<evidence type="ECO:0000256" key="2">
    <source>
        <dbReference type="ARBA" id="ARBA00022692"/>
    </source>
</evidence>
<evidence type="ECO:0000256" key="1">
    <source>
        <dbReference type="ARBA" id="ARBA00004167"/>
    </source>
</evidence>
<evidence type="ECO:0000256" key="5">
    <source>
        <dbReference type="ARBA" id="ARBA00023136"/>
    </source>
</evidence>
<evidence type="ECO:0000256" key="6">
    <source>
        <dbReference type="ARBA" id="ARBA00023157"/>
    </source>
</evidence>
<protein>
    <recommendedName>
        <fullName evidence="10 11">EGF-like domain-containing protein</fullName>
    </recommendedName>
</protein>
<feature type="disulfide bond" evidence="7">
    <location>
        <begin position="230"/>
        <end position="248"/>
    </location>
</feature>
<dbReference type="PROSITE" id="PS50068">
    <property type="entry name" value="LDLRA_2"/>
    <property type="match status" value="2"/>
</dbReference>
<dbReference type="GO" id="GO:0005886">
    <property type="term" value="C:plasma membrane"/>
    <property type="evidence" value="ECO:0007669"/>
    <property type="project" value="TreeGrafter"/>
</dbReference>
<keyword evidence="4 9" id="KW-1133">Transmembrane helix</keyword>
<dbReference type="GO" id="GO:0005576">
    <property type="term" value="C:extracellular region"/>
    <property type="evidence" value="ECO:0007669"/>
    <property type="project" value="InterPro"/>
</dbReference>
<dbReference type="EMBL" id="CAJOBD010001920">
    <property type="protein sequence ID" value="CAF3841087.1"/>
    <property type="molecule type" value="Genomic_DNA"/>
</dbReference>
<dbReference type="Proteomes" id="UP000663836">
    <property type="component" value="Unassembled WGS sequence"/>
</dbReference>
<dbReference type="PANTHER" id="PTHR24270">
    <property type="entry name" value="LOW-DENSITY LIPOPROTEIN RECEPTOR-RELATED"/>
    <property type="match status" value="1"/>
</dbReference>
<dbReference type="Pfam" id="PF00057">
    <property type="entry name" value="Ldl_recept_a"/>
    <property type="match status" value="1"/>
</dbReference>
<feature type="transmembrane region" description="Helical" evidence="9">
    <location>
        <begin position="1111"/>
        <end position="1133"/>
    </location>
</feature>
<dbReference type="Gene3D" id="4.10.400.10">
    <property type="entry name" value="Low-density Lipoprotein Receptor"/>
    <property type="match status" value="2"/>
</dbReference>
<evidence type="ECO:0000259" key="11">
    <source>
        <dbReference type="PROSITE" id="PS01186"/>
    </source>
</evidence>
<dbReference type="PROSITE" id="PS00022">
    <property type="entry name" value="EGF_1"/>
    <property type="match status" value="1"/>
</dbReference>
<dbReference type="SMART" id="SM00192">
    <property type="entry name" value="LDLa"/>
    <property type="match status" value="5"/>
</dbReference>
<dbReference type="SUPFAM" id="SSF56399">
    <property type="entry name" value="ADP-ribosylation"/>
    <property type="match status" value="1"/>
</dbReference>
<evidence type="ECO:0000256" key="4">
    <source>
        <dbReference type="ARBA" id="ARBA00022989"/>
    </source>
</evidence>
<feature type="transmembrane region" description="Helical" evidence="9">
    <location>
        <begin position="1029"/>
        <end position="1051"/>
    </location>
</feature>
<keyword evidence="2 9" id="KW-0812">Transmembrane</keyword>
<keyword evidence="5 9" id="KW-0472">Membrane</keyword>
<dbReference type="SUPFAM" id="SSF57424">
    <property type="entry name" value="LDL receptor-like module"/>
    <property type="match status" value="2"/>
</dbReference>
<feature type="compositionally biased region" description="Basic residues" evidence="8">
    <location>
        <begin position="1310"/>
        <end position="1323"/>
    </location>
</feature>
<dbReference type="InterPro" id="IPR036055">
    <property type="entry name" value="LDL_receptor-like_sf"/>
</dbReference>
<comment type="subcellular location">
    <subcellularLocation>
        <location evidence="1">Membrane</location>
        <topology evidence="1">Single-pass membrane protein</topology>
    </subcellularLocation>
</comment>
<proteinExistence type="predicted"/>
<reference evidence="12" key="1">
    <citation type="submission" date="2021-02" db="EMBL/GenBank/DDBJ databases">
        <authorList>
            <person name="Nowell W R."/>
        </authorList>
    </citation>
    <scope>NUCLEOTIDE SEQUENCE</scope>
</reference>
<dbReference type="PROSITE" id="PS01186">
    <property type="entry name" value="EGF_2"/>
    <property type="match status" value="1"/>
</dbReference>
<evidence type="ECO:0000256" key="7">
    <source>
        <dbReference type="PROSITE-ProRule" id="PRU00124"/>
    </source>
</evidence>
<dbReference type="PRINTS" id="PR00261">
    <property type="entry name" value="LDLRECEPTOR"/>
</dbReference>
<evidence type="ECO:0000313" key="12">
    <source>
        <dbReference type="EMBL" id="CAF3841087.1"/>
    </source>
</evidence>
<comment type="caution">
    <text evidence="7">Lacks conserved residue(s) required for the propagation of feature annotation.</text>
</comment>